<keyword evidence="2" id="KW-0732">Signal</keyword>
<keyword evidence="6" id="KW-1185">Reference proteome</keyword>
<reference evidence="5 6" key="1">
    <citation type="submission" date="2018-01" db="EMBL/GenBank/DDBJ databases">
        <title>Genome characterization of the sugarcane-associated fungus Trichoderma ghanense CCMA-1212 and their application in lignocelulose bioconversion.</title>
        <authorList>
            <person name="Steindorff A.S."/>
            <person name="Mendes T.D."/>
            <person name="Vilela E.S.D."/>
            <person name="Rodrigues D.S."/>
            <person name="Formighieri E.F."/>
            <person name="Melo I.S."/>
            <person name="Favaro L.C.L."/>
        </authorList>
    </citation>
    <scope>NUCLEOTIDE SEQUENCE [LARGE SCALE GENOMIC DNA]</scope>
    <source>
        <strain evidence="5 6">CCMA-1212</strain>
    </source>
</reference>
<dbReference type="InterPro" id="IPR051478">
    <property type="entry name" value="Beta-lactamase-like_AB/R"/>
</dbReference>
<dbReference type="GeneID" id="300579944"/>
<organism evidence="5 6">
    <name type="scientific">Trichoderma ghanense</name>
    <dbReference type="NCBI Taxonomy" id="65468"/>
    <lineage>
        <taxon>Eukaryota</taxon>
        <taxon>Fungi</taxon>
        <taxon>Dikarya</taxon>
        <taxon>Ascomycota</taxon>
        <taxon>Pezizomycotina</taxon>
        <taxon>Sordariomycetes</taxon>
        <taxon>Hypocreomycetidae</taxon>
        <taxon>Hypocreales</taxon>
        <taxon>Hypocreaceae</taxon>
        <taxon>Trichoderma</taxon>
    </lineage>
</organism>
<dbReference type="InterPro" id="IPR001466">
    <property type="entry name" value="Beta-lactam-related"/>
</dbReference>
<evidence type="ECO:0000256" key="2">
    <source>
        <dbReference type="SAM" id="SignalP"/>
    </source>
</evidence>
<accession>A0ABY2GWM1</accession>
<dbReference type="Pfam" id="PF26335">
    <property type="entry name" value="ARB_00930_C"/>
    <property type="match status" value="1"/>
</dbReference>
<evidence type="ECO:0000259" key="4">
    <source>
        <dbReference type="Pfam" id="PF26335"/>
    </source>
</evidence>
<proteinExistence type="inferred from homology"/>
<name>A0ABY2GWM1_9HYPO</name>
<dbReference type="SUPFAM" id="SSF56601">
    <property type="entry name" value="beta-lactamase/transpeptidase-like"/>
    <property type="match status" value="1"/>
</dbReference>
<dbReference type="InterPro" id="IPR058664">
    <property type="entry name" value="ARB_00930-like_C"/>
</dbReference>
<evidence type="ECO:0000259" key="3">
    <source>
        <dbReference type="Pfam" id="PF00144"/>
    </source>
</evidence>
<evidence type="ECO:0000313" key="6">
    <source>
        <dbReference type="Proteomes" id="UP001642720"/>
    </source>
</evidence>
<comment type="similarity">
    <text evidence="1">Belongs to the beta-lactamase family.</text>
</comment>
<comment type="caution">
    <text evidence="5">The sequence shown here is derived from an EMBL/GenBank/DDBJ whole genome shotgun (WGS) entry which is preliminary data.</text>
</comment>
<dbReference type="Gene3D" id="3.40.710.10">
    <property type="entry name" value="DD-peptidase/beta-lactamase superfamily"/>
    <property type="match status" value="1"/>
</dbReference>
<protein>
    <submittedName>
        <fullName evidence="5">Beta-lactamase-like protein</fullName>
    </submittedName>
</protein>
<dbReference type="PANTHER" id="PTHR22935">
    <property type="entry name" value="PENICILLIN-BINDING PROTEIN"/>
    <property type="match status" value="1"/>
</dbReference>
<dbReference type="InterPro" id="IPR012338">
    <property type="entry name" value="Beta-lactam/transpept-like"/>
</dbReference>
<dbReference type="EMBL" id="PPTA01000012">
    <property type="protein sequence ID" value="TFA99936.1"/>
    <property type="molecule type" value="Genomic_DNA"/>
</dbReference>
<feature type="signal peptide" evidence="2">
    <location>
        <begin position="1"/>
        <end position="22"/>
    </location>
</feature>
<dbReference type="PANTHER" id="PTHR22935:SF95">
    <property type="entry name" value="BETA-LACTAMASE-LIKE 1-RELATED"/>
    <property type="match status" value="1"/>
</dbReference>
<sequence length="588" mass="62925">MKYLVNPLAAIAVSPFLVSAIAHTCPPLGQVLPPPTAPNSNQVLKKATQKLGSTLKSHFTSNLNSSGVSVIVKSIHEDLPMFSYHYTPPELSGIGTEEINEKTIFRVGSLSKLLPALAALQIDGIRMDDSVLKYIPELKNAPTAGSVESIAWDEVTVDSLMTHLSGLPTDTAMDLGVFPIGLWQQIGLPPIPQGTGPSCSGLPGTAPCTKEDLVNDLKKREPVYQPYTSPSYSNVGFAILGMVIDAAINGSYIDAIQNGVFDAVGMKSSSFNGYVESFPQIGFVPVGETTWNATLGVFEGAGGMFSSTSDLIAFAEGVLTSRFLSPRRTREWMKPRSHTSSWGYSVGAPWEIVRSDRLTADGRIVDLYTKSGDLGLYHALLGLVPDYDLSLALLAAGAEVSAETTAKIFSTIVEALIPAVDEAGRAEASAATGALVGTYSEQATNSSIVLSINAENALVIKKFVVRGFDVLHHPDLYSLDALSLGEGSLPKSPYVDARLYPTNLMGQTHDGVNKRSWRAVYETRTVKEQLAQDARLVAKQGSCQSWFQLDRAAYDFHSIGDFVFSYGNGNGVEAITNAAFNITLSKGC</sequence>
<evidence type="ECO:0000313" key="5">
    <source>
        <dbReference type="EMBL" id="TFA99936.1"/>
    </source>
</evidence>
<dbReference type="Proteomes" id="UP001642720">
    <property type="component" value="Unassembled WGS sequence"/>
</dbReference>
<evidence type="ECO:0000256" key="1">
    <source>
        <dbReference type="ARBA" id="ARBA00038473"/>
    </source>
</evidence>
<dbReference type="Pfam" id="PF00144">
    <property type="entry name" value="Beta-lactamase"/>
    <property type="match status" value="1"/>
</dbReference>
<gene>
    <name evidence="5" type="ORF">CCMA1212_008359</name>
</gene>
<feature type="domain" description="Beta-lactamase-related" evidence="3">
    <location>
        <begin position="98"/>
        <end position="399"/>
    </location>
</feature>
<dbReference type="RefSeq" id="XP_073556138.1">
    <property type="nucleotide sequence ID" value="XM_073705494.1"/>
</dbReference>
<feature type="chain" id="PRO_5046131698" evidence="2">
    <location>
        <begin position="23"/>
        <end position="588"/>
    </location>
</feature>
<feature type="domain" description="Beta-lactamase-like ARB-00930-like C-terminal" evidence="4">
    <location>
        <begin position="429"/>
        <end position="586"/>
    </location>
</feature>